<organism evidence="1 2">
    <name type="scientific">Trapa incisa</name>
    <dbReference type="NCBI Taxonomy" id="236973"/>
    <lineage>
        <taxon>Eukaryota</taxon>
        <taxon>Viridiplantae</taxon>
        <taxon>Streptophyta</taxon>
        <taxon>Embryophyta</taxon>
        <taxon>Tracheophyta</taxon>
        <taxon>Spermatophyta</taxon>
        <taxon>Magnoliopsida</taxon>
        <taxon>eudicotyledons</taxon>
        <taxon>Gunneridae</taxon>
        <taxon>Pentapetalae</taxon>
        <taxon>rosids</taxon>
        <taxon>malvids</taxon>
        <taxon>Myrtales</taxon>
        <taxon>Lythraceae</taxon>
        <taxon>Trapa</taxon>
    </lineage>
</organism>
<dbReference type="PANTHER" id="PTHR31972:SF16">
    <property type="entry name" value="FAMILY PROTEIN, PUTATIVE (DUF868)-RELATED"/>
    <property type="match status" value="1"/>
</dbReference>
<dbReference type="Pfam" id="PF05910">
    <property type="entry name" value="DUF868"/>
    <property type="match status" value="1"/>
</dbReference>
<gene>
    <name evidence="1" type="ORF">SAY87_026744</name>
</gene>
<dbReference type="InterPro" id="IPR008586">
    <property type="entry name" value="DUF868_pln"/>
</dbReference>
<comment type="caution">
    <text evidence="1">The sequence shown here is derived from an EMBL/GenBank/DDBJ whole genome shotgun (WGS) entry which is preliminary data.</text>
</comment>
<name>A0AAN7GZV7_9MYRT</name>
<protein>
    <recommendedName>
        <fullName evidence="3">DUF868 family protein</fullName>
    </recommendedName>
</protein>
<evidence type="ECO:0000313" key="2">
    <source>
        <dbReference type="Proteomes" id="UP001345219"/>
    </source>
</evidence>
<keyword evidence="2" id="KW-1185">Reference proteome</keyword>
<dbReference type="EMBL" id="JAXIOK010000018">
    <property type="protein sequence ID" value="KAK4749295.1"/>
    <property type="molecule type" value="Genomic_DNA"/>
</dbReference>
<evidence type="ECO:0008006" key="3">
    <source>
        <dbReference type="Google" id="ProtNLM"/>
    </source>
</evidence>
<dbReference type="Proteomes" id="UP001345219">
    <property type="component" value="Chromosome 21"/>
</dbReference>
<accession>A0AAN7GZV7</accession>
<dbReference type="PANTHER" id="PTHR31972">
    <property type="entry name" value="EXPRESSED PROTEIN"/>
    <property type="match status" value="1"/>
</dbReference>
<evidence type="ECO:0000313" key="1">
    <source>
        <dbReference type="EMBL" id="KAK4749295.1"/>
    </source>
</evidence>
<sequence length="311" mass="34684">MKSIATCYSEHAIRVSNSYCSGPSSNGVLLSRPSPARPEEITCSYRARHSSGKQLVISLTWRNSLRQQGLIISFSDKTAATSPKWLLKTKKGRRSFGQCLDYAEIDVSWDLTYARFRGGGPEPISGFYVMVQADSEVVLLLGDAHGEECEAGNPEYVLTSRSERFISGSTYSTRVKFGRAGTARSHDVMIKCAAAMEEGNASYTDPVLLVFIDGKKMFGVHRLRWNFRGNQTIFIDGVVVDMLWDVHDWFFGRGQVGSGVFMLRTRRGLGSRLWMEEDEEKKKKCVNAHENVDQFSLLICACNSNSNSSPS</sequence>
<dbReference type="AlphaFoldDB" id="A0AAN7GZV7"/>
<reference evidence="1 2" key="1">
    <citation type="journal article" date="2023" name="Hortic Res">
        <title>Pangenome of water caltrop reveals structural variations and asymmetric subgenome divergence after allopolyploidization.</title>
        <authorList>
            <person name="Zhang X."/>
            <person name="Chen Y."/>
            <person name="Wang L."/>
            <person name="Yuan Y."/>
            <person name="Fang M."/>
            <person name="Shi L."/>
            <person name="Lu R."/>
            <person name="Comes H.P."/>
            <person name="Ma Y."/>
            <person name="Chen Y."/>
            <person name="Huang G."/>
            <person name="Zhou Y."/>
            <person name="Zheng Z."/>
            <person name="Qiu Y."/>
        </authorList>
    </citation>
    <scope>NUCLEOTIDE SEQUENCE [LARGE SCALE GENOMIC DNA]</scope>
    <source>
        <tissue evidence="1">Roots</tissue>
    </source>
</reference>
<proteinExistence type="predicted"/>